<feature type="domain" description="DNA ligase ATP-dependent C-terminal" evidence="2">
    <location>
        <begin position="21"/>
        <end position="95"/>
    </location>
</feature>
<evidence type="ECO:0000313" key="3">
    <source>
        <dbReference type="EMBL" id="SEI18775.1"/>
    </source>
</evidence>
<protein>
    <recommendedName>
        <fullName evidence="1">DNA ligase (ATP)</fullName>
        <ecNumber evidence="1">6.5.1.1</ecNumber>
    </recommendedName>
</protein>
<name>A0A1H8VBY3_9HYPH</name>
<dbReference type="CDD" id="cd07971">
    <property type="entry name" value="OBF_DNA_ligase_LigD"/>
    <property type="match status" value="1"/>
</dbReference>
<dbReference type="AlphaFoldDB" id="A0A1H8VBY3"/>
<accession>A0A1H8VBY3</accession>
<dbReference type="EC" id="6.5.1.1" evidence="1"/>
<dbReference type="SUPFAM" id="SSF50249">
    <property type="entry name" value="Nucleic acid-binding proteins"/>
    <property type="match status" value="1"/>
</dbReference>
<proteinExistence type="predicted"/>
<dbReference type="Proteomes" id="UP000198939">
    <property type="component" value="Unassembled WGS sequence"/>
</dbReference>
<keyword evidence="3" id="KW-0436">Ligase</keyword>
<reference evidence="3" key="2">
    <citation type="submission" date="2016-10" db="EMBL/GenBank/DDBJ databases">
        <authorList>
            <person name="de Groot N.N."/>
        </authorList>
    </citation>
    <scope>NUCLEOTIDE SEQUENCE [LARGE SCALE GENOMIC DNA]</scope>
    <source>
        <strain evidence="3">CCBAU85039</strain>
    </source>
</reference>
<organism evidence="3 5">
    <name type="scientific">Rhizobium tibeticum</name>
    <dbReference type="NCBI Taxonomy" id="501024"/>
    <lineage>
        <taxon>Bacteria</taxon>
        <taxon>Pseudomonadati</taxon>
        <taxon>Pseudomonadota</taxon>
        <taxon>Alphaproteobacteria</taxon>
        <taxon>Hyphomicrobiales</taxon>
        <taxon>Rhizobiaceae</taxon>
        <taxon>Rhizobium/Agrobacterium group</taxon>
        <taxon>Rhizobium</taxon>
    </lineage>
</organism>
<sequence>MKCVQSDSFIVVGYELSTVARSGIGSLLLAARRGSGWAYVGNVGTGFNERSAEYLRKTLDRIKRKTPPVEYSDRRKNLVWVQPTLIAEMEYRAWDA</sequence>
<reference evidence="4 6" key="3">
    <citation type="submission" date="2016-10" db="EMBL/GenBank/DDBJ databases">
        <authorList>
            <person name="Varghese N."/>
            <person name="Submissions S."/>
        </authorList>
    </citation>
    <scope>NUCLEOTIDE SEQUENCE [LARGE SCALE GENOMIC DNA]</scope>
    <source>
        <strain evidence="4 6">CGMCC 1.7071</strain>
    </source>
</reference>
<dbReference type="GO" id="GO:0003910">
    <property type="term" value="F:DNA ligase (ATP) activity"/>
    <property type="evidence" value="ECO:0007669"/>
    <property type="project" value="UniProtKB-EC"/>
</dbReference>
<keyword evidence="6" id="KW-1185">Reference proteome</keyword>
<reference evidence="5" key="1">
    <citation type="submission" date="2016-10" db="EMBL/GenBank/DDBJ databases">
        <authorList>
            <person name="Wibberg D."/>
        </authorList>
    </citation>
    <scope>NUCLEOTIDE SEQUENCE [LARGE SCALE GENOMIC DNA]</scope>
</reference>
<evidence type="ECO:0000259" key="2">
    <source>
        <dbReference type="Pfam" id="PF04679"/>
    </source>
</evidence>
<evidence type="ECO:0000313" key="6">
    <source>
        <dbReference type="Proteomes" id="UP000198939"/>
    </source>
</evidence>
<evidence type="ECO:0000313" key="5">
    <source>
        <dbReference type="Proteomes" id="UP000183063"/>
    </source>
</evidence>
<evidence type="ECO:0000256" key="1">
    <source>
        <dbReference type="ARBA" id="ARBA00012727"/>
    </source>
</evidence>
<dbReference type="GO" id="GO:0006310">
    <property type="term" value="P:DNA recombination"/>
    <property type="evidence" value="ECO:0007669"/>
    <property type="project" value="InterPro"/>
</dbReference>
<dbReference type="EMBL" id="FNXB01000052">
    <property type="protein sequence ID" value="SEI18775.1"/>
    <property type="molecule type" value="Genomic_DNA"/>
</dbReference>
<dbReference type="InterPro" id="IPR012309">
    <property type="entry name" value="DNA_ligase_ATP-dep_C"/>
</dbReference>
<dbReference type="InterPro" id="IPR012340">
    <property type="entry name" value="NA-bd_OB-fold"/>
</dbReference>
<dbReference type="Gene3D" id="2.40.50.140">
    <property type="entry name" value="Nucleic acid-binding proteins"/>
    <property type="match status" value="1"/>
</dbReference>
<dbReference type="STRING" id="501024.RTCCBAU85039_6005"/>
<dbReference type="Proteomes" id="UP000183063">
    <property type="component" value="Unassembled WGS sequence"/>
</dbReference>
<dbReference type="GO" id="GO:0006281">
    <property type="term" value="P:DNA repair"/>
    <property type="evidence" value="ECO:0007669"/>
    <property type="project" value="InterPro"/>
</dbReference>
<dbReference type="Pfam" id="PF04679">
    <property type="entry name" value="DNA_ligase_A_C"/>
    <property type="match status" value="1"/>
</dbReference>
<evidence type="ECO:0000313" key="4">
    <source>
        <dbReference type="EMBL" id="SEP12697.1"/>
    </source>
</evidence>
<gene>
    <name evidence="3" type="ORF">RTCCBAU85039_6005</name>
    <name evidence="4" type="ORF">SAMN05216228_10415</name>
</gene>
<dbReference type="EMBL" id="FOCV01000041">
    <property type="protein sequence ID" value="SEP12697.1"/>
    <property type="molecule type" value="Genomic_DNA"/>
</dbReference>